<feature type="transmembrane region" description="Helical" evidence="1">
    <location>
        <begin position="21"/>
        <end position="42"/>
    </location>
</feature>
<dbReference type="EMBL" id="CP159872">
    <property type="protein sequence ID" value="XCM83811.1"/>
    <property type="molecule type" value="Genomic_DNA"/>
</dbReference>
<keyword evidence="1" id="KW-0472">Membrane</keyword>
<dbReference type="KEGG" id="kcm:ABWK59_35290"/>
<feature type="transmembrane region" description="Helical" evidence="1">
    <location>
        <begin position="150"/>
        <end position="173"/>
    </location>
</feature>
<gene>
    <name evidence="2" type="ORF">ABWK59_35290</name>
</gene>
<accession>A0AAU8K4Z8</accession>
<proteinExistence type="predicted"/>
<feature type="transmembrane region" description="Helical" evidence="1">
    <location>
        <begin position="185"/>
        <end position="202"/>
    </location>
</feature>
<name>A0AAU8K4Z8_9ACTN</name>
<feature type="transmembrane region" description="Helical" evidence="1">
    <location>
        <begin position="208"/>
        <end position="229"/>
    </location>
</feature>
<evidence type="ECO:0000256" key="1">
    <source>
        <dbReference type="SAM" id="Phobius"/>
    </source>
</evidence>
<organism evidence="2">
    <name type="scientific">Kitasatospora camelliae</name>
    <dbReference type="NCBI Taxonomy" id="3156397"/>
    <lineage>
        <taxon>Bacteria</taxon>
        <taxon>Bacillati</taxon>
        <taxon>Actinomycetota</taxon>
        <taxon>Actinomycetes</taxon>
        <taxon>Kitasatosporales</taxon>
        <taxon>Streptomycetaceae</taxon>
        <taxon>Kitasatospora</taxon>
    </lineage>
</organism>
<protein>
    <recommendedName>
        <fullName evidence="3">DUF3592 domain-containing protein</fullName>
    </recommendedName>
</protein>
<reference evidence="2" key="1">
    <citation type="submission" date="2024-06" db="EMBL/GenBank/DDBJ databases">
        <title>The genome sequences of Kitasatospora sp. strain HUAS MG31.</title>
        <authorList>
            <person name="Mo P."/>
        </authorList>
    </citation>
    <scope>NUCLEOTIDE SEQUENCE</scope>
    <source>
        <strain evidence="2">HUAS MG31</strain>
    </source>
</reference>
<keyword evidence="1" id="KW-0812">Transmembrane</keyword>
<keyword evidence="1" id="KW-1133">Transmembrane helix</keyword>
<dbReference type="AlphaFoldDB" id="A0AAU8K4Z8"/>
<evidence type="ECO:0008006" key="3">
    <source>
        <dbReference type="Google" id="ProtNLM"/>
    </source>
</evidence>
<evidence type="ECO:0000313" key="2">
    <source>
        <dbReference type="EMBL" id="XCM83811.1"/>
    </source>
</evidence>
<sequence length="233" mass="23773">MNAHIEDATPPSRFRLAAGPGLRVLAQGLFLLAGLAVTVLGFGRFVDVNDEMGAYRRAPACGTAAAAPGTDCVRHETGTVTAGDTDSGGEGTTYTLTVARETAPTHGYTVDSGFYYAAEVGTEVDLTVFRGRVAELSQGGHHAQNPGTPWLASAEVAFLVGLGSAFTVQGLAWSRPGPRGARSTVAALAVVPPAFLGSLVLISSQLPLAVTLAGPVLGWLVLTAVATAATRDA</sequence>
<dbReference type="RefSeq" id="WP_354644749.1">
    <property type="nucleotide sequence ID" value="NZ_CP159872.1"/>
</dbReference>